<keyword evidence="3" id="KW-1185">Reference proteome</keyword>
<dbReference type="Gene3D" id="3.80.10.10">
    <property type="entry name" value="Ribonuclease Inhibitor"/>
    <property type="match status" value="1"/>
</dbReference>
<organism evidence="2 3">
    <name type="scientific">Dictyostelium purpureum</name>
    <name type="common">Slime mold</name>
    <dbReference type="NCBI Taxonomy" id="5786"/>
    <lineage>
        <taxon>Eukaryota</taxon>
        <taxon>Amoebozoa</taxon>
        <taxon>Evosea</taxon>
        <taxon>Eumycetozoa</taxon>
        <taxon>Dictyostelia</taxon>
        <taxon>Dictyosteliales</taxon>
        <taxon>Dictyosteliaceae</taxon>
        <taxon>Dictyostelium</taxon>
    </lineage>
</organism>
<evidence type="ECO:0000313" key="2">
    <source>
        <dbReference type="EMBL" id="EGC31332.1"/>
    </source>
</evidence>
<dbReference type="Pfam" id="PF05725">
    <property type="entry name" value="FNIP"/>
    <property type="match status" value="2"/>
</dbReference>
<name>F0ZXK4_DICPU</name>
<reference evidence="3" key="1">
    <citation type="journal article" date="2011" name="Genome Biol.">
        <title>Comparative genomics of the social amoebae Dictyostelium discoideum and Dictyostelium purpureum.</title>
        <authorList>
            <consortium name="US DOE Joint Genome Institute (JGI-PGF)"/>
            <person name="Sucgang R."/>
            <person name="Kuo A."/>
            <person name="Tian X."/>
            <person name="Salerno W."/>
            <person name="Parikh A."/>
            <person name="Feasley C.L."/>
            <person name="Dalin E."/>
            <person name="Tu H."/>
            <person name="Huang E."/>
            <person name="Barry K."/>
            <person name="Lindquist E."/>
            <person name="Shapiro H."/>
            <person name="Bruce D."/>
            <person name="Schmutz J."/>
            <person name="Salamov A."/>
            <person name="Fey P."/>
            <person name="Gaudet P."/>
            <person name="Anjard C."/>
            <person name="Babu M.M."/>
            <person name="Basu S."/>
            <person name="Bushmanova Y."/>
            <person name="van der Wel H."/>
            <person name="Katoh-Kurasawa M."/>
            <person name="Dinh C."/>
            <person name="Coutinho P.M."/>
            <person name="Saito T."/>
            <person name="Elias M."/>
            <person name="Schaap P."/>
            <person name="Kay R.R."/>
            <person name="Henrissat B."/>
            <person name="Eichinger L."/>
            <person name="Rivero F."/>
            <person name="Putnam N.H."/>
            <person name="West C.M."/>
            <person name="Loomis W.F."/>
            <person name="Chisholm R.L."/>
            <person name="Shaulsky G."/>
            <person name="Strassmann J.E."/>
            <person name="Queller D.C."/>
            <person name="Kuspa A."/>
            <person name="Grigoriev I.V."/>
        </authorList>
    </citation>
    <scope>NUCLEOTIDE SEQUENCE [LARGE SCALE GENOMIC DNA]</scope>
    <source>
        <strain evidence="3">QSDP1</strain>
    </source>
</reference>
<dbReference type="InParanoid" id="F0ZXK4"/>
<feature type="non-terminal residue" evidence="2">
    <location>
        <position position="1"/>
    </location>
</feature>
<proteinExistence type="predicted"/>
<dbReference type="InterPro" id="IPR008615">
    <property type="entry name" value="FNIP"/>
</dbReference>
<dbReference type="RefSeq" id="XP_003292141.1">
    <property type="nucleotide sequence ID" value="XM_003292093.1"/>
</dbReference>
<evidence type="ECO:0000256" key="1">
    <source>
        <dbReference type="ARBA" id="ARBA00022737"/>
    </source>
</evidence>
<dbReference type="PANTHER" id="PTHR32134:SF169">
    <property type="entry name" value="FNIP REPEAT-CONTAINING PROTEIN-RELATED"/>
    <property type="match status" value="1"/>
</dbReference>
<dbReference type="InterPro" id="IPR051251">
    <property type="entry name" value="STK_FNIP-Repeat"/>
</dbReference>
<gene>
    <name evidence="2" type="ORF">DICPUDRAFT_12844</name>
</gene>
<dbReference type="GeneID" id="10505889"/>
<sequence>PKSLTHLDLGDVFNQTIGPNVLPHQLKTLIFGCEFNQTFGANVLPPNLETLILGFEYNQMVFENSLPSNLQLLQIRNKNYDQFPIRLNNPLTAVECLNYHKQFIDSPLRLKAIQLL</sequence>
<dbReference type="PANTHER" id="PTHR32134">
    <property type="entry name" value="FNIP REPEAT-CONTAINING PROTEIN"/>
    <property type="match status" value="1"/>
</dbReference>
<evidence type="ECO:0000313" key="3">
    <source>
        <dbReference type="Proteomes" id="UP000001064"/>
    </source>
</evidence>
<keyword evidence="1" id="KW-0677">Repeat</keyword>
<dbReference type="Proteomes" id="UP000001064">
    <property type="component" value="Unassembled WGS sequence"/>
</dbReference>
<accession>F0ZXK4</accession>
<protein>
    <submittedName>
        <fullName evidence="2">Uncharacterized protein</fullName>
    </submittedName>
</protein>
<dbReference type="InterPro" id="IPR032675">
    <property type="entry name" value="LRR_dom_sf"/>
</dbReference>
<dbReference type="AlphaFoldDB" id="F0ZXK4"/>
<dbReference type="VEuPathDB" id="AmoebaDB:DICPUDRAFT_12844"/>
<feature type="non-terminal residue" evidence="2">
    <location>
        <position position="116"/>
    </location>
</feature>
<dbReference type="EMBL" id="GL871261">
    <property type="protein sequence ID" value="EGC31332.1"/>
    <property type="molecule type" value="Genomic_DNA"/>
</dbReference>
<dbReference type="KEGG" id="dpp:DICPUDRAFT_12844"/>